<dbReference type="EMBL" id="BOPH01000034">
    <property type="protein sequence ID" value="GIJ67888.1"/>
    <property type="molecule type" value="Genomic_DNA"/>
</dbReference>
<gene>
    <name evidence="1" type="ORF">Voc01_028050</name>
</gene>
<keyword evidence="2" id="KW-1185">Reference proteome</keyword>
<evidence type="ECO:0000313" key="2">
    <source>
        <dbReference type="Proteomes" id="UP000635606"/>
    </source>
</evidence>
<evidence type="ECO:0000313" key="1">
    <source>
        <dbReference type="EMBL" id="GIJ67888.1"/>
    </source>
</evidence>
<proteinExistence type="predicted"/>
<reference evidence="1" key="1">
    <citation type="submission" date="2021-01" db="EMBL/GenBank/DDBJ databases">
        <title>Whole genome shotgun sequence of Virgisporangium ochraceum NBRC 16418.</title>
        <authorList>
            <person name="Komaki H."/>
            <person name="Tamura T."/>
        </authorList>
    </citation>
    <scope>NUCLEOTIDE SEQUENCE</scope>
    <source>
        <strain evidence="1">NBRC 16418</strain>
    </source>
</reference>
<dbReference type="Proteomes" id="UP000635606">
    <property type="component" value="Unassembled WGS sequence"/>
</dbReference>
<sequence length="156" mass="17625">MPVRWISVRPGFIPLWDDDEADIEDWSVDELDKPDELVEVLRILLGGADPAALAEFDRLHNDGWRQSPPQWTGERLRRFSAVTGRVPDPRGPVEGYWELADATVADLAPKLPWTQRYVGRPVEEVRRSIRLEWLGAYGLHQFLADAVAGGNEVVAD</sequence>
<comment type="caution">
    <text evidence="1">The sequence shown here is derived from an EMBL/GenBank/DDBJ whole genome shotgun (WGS) entry which is preliminary data.</text>
</comment>
<accession>A0A8J4EAY0</accession>
<organism evidence="1 2">
    <name type="scientific">Virgisporangium ochraceum</name>
    <dbReference type="NCBI Taxonomy" id="65505"/>
    <lineage>
        <taxon>Bacteria</taxon>
        <taxon>Bacillati</taxon>
        <taxon>Actinomycetota</taxon>
        <taxon>Actinomycetes</taxon>
        <taxon>Micromonosporales</taxon>
        <taxon>Micromonosporaceae</taxon>
        <taxon>Virgisporangium</taxon>
    </lineage>
</organism>
<name>A0A8J4EAY0_9ACTN</name>
<protein>
    <submittedName>
        <fullName evidence="1">Uncharacterized protein</fullName>
    </submittedName>
</protein>
<dbReference type="AlphaFoldDB" id="A0A8J4EAY0"/>